<feature type="domain" description="Glycoside hydrolase family 3 N-terminal" evidence="7">
    <location>
        <begin position="16"/>
        <end position="348"/>
    </location>
</feature>
<evidence type="ECO:0000259" key="8">
    <source>
        <dbReference type="Pfam" id="PF01915"/>
    </source>
</evidence>
<comment type="caution">
    <text evidence="9">The sequence shown here is derived from an EMBL/GenBank/DDBJ whole genome shotgun (WGS) entry which is preliminary data.</text>
</comment>
<dbReference type="EC" id="3.2.1.52" evidence="3"/>
<dbReference type="InterPro" id="IPR050226">
    <property type="entry name" value="NagZ_Beta-hexosaminidase"/>
</dbReference>
<dbReference type="GO" id="GO:0009254">
    <property type="term" value="P:peptidoglycan turnover"/>
    <property type="evidence" value="ECO:0007669"/>
    <property type="project" value="TreeGrafter"/>
</dbReference>
<comment type="similarity">
    <text evidence="2 6">Belongs to the glycosyl hydrolase 3 family.</text>
</comment>
<dbReference type="InterPro" id="IPR017853">
    <property type="entry name" value="GH"/>
</dbReference>
<dbReference type="Proteomes" id="UP001143480">
    <property type="component" value="Unassembled WGS sequence"/>
</dbReference>
<dbReference type="Gene3D" id="3.40.50.1700">
    <property type="entry name" value="Glycoside hydrolase family 3 C-terminal domain"/>
    <property type="match status" value="1"/>
</dbReference>
<dbReference type="InterPro" id="IPR036962">
    <property type="entry name" value="Glyco_hydro_3_N_sf"/>
</dbReference>
<proteinExistence type="inferred from homology"/>
<dbReference type="Gene3D" id="3.20.20.300">
    <property type="entry name" value="Glycoside hydrolase, family 3, N-terminal domain"/>
    <property type="match status" value="1"/>
</dbReference>
<evidence type="ECO:0000256" key="4">
    <source>
        <dbReference type="ARBA" id="ARBA00022801"/>
    </source>
</evidence>
<accession>A0A9W6KQ63</accession>
<dbReference type="InterPro" id="IPR001764">
    <property type="entry name" value="Glyco_hydro_3_N"/>
</dbReference>
<evidence type="ECO:0000259" key="7">
    <source>
        <dbReference type="Pfam" id="PF00933"/>
    </source>
</evidence>
<dbReference type="InterPro" id="IPR036881">
    <property type="entry name" value="Glyco_hydro_3_C_sf"/>
</dbReference>
<dbReference type="InterPro" id="IPR002772">
    <property type="entry name" value="Glyco_hydro_3_C"/>
</dbReference>
<evidence type="ECO:0000256" key="6">
    <source>
        <dbReference type="RuleBase" id="RU361161"/>
    </source>
</evidence>
<dbReference type="GO" id="GO:0004563">
    <property type="term" value="F:beta-N-acetylhexosaminidase activity"/>
    <property type="evidence" value="ECO:0007669"/>
    <property type="project" value="UniProtKB-EC"/>
</dbReference>
<organism evidence="9 10">
    <name type="scientific">Dactylosporangium matsuzakiense</name>
    <dbReference type="NCBI Taxonomy" id="53360"/>
    <lineage>
        <taxon>Bacteria</taxon>
        <taxon>Bacillati</taxon>
        <taxon>Actinomycetota</taxon>
        <taxon>Actinomycetes</taxon>
        <taxon>Micromonosporales</taxon>
        <taxon>Micromonosporaceae</taxon>
        <taxon>Dactylosporangium</taxon>
    </lineage>
</organism>
<dbReference type="SUPFAM" id="SSF52279">
    <property type="entry name" value="Beta-D-glucan exohydrolase, C-terminal domain"/>
    <property type="match status" value="1"/>
</dbReference>
<name>A0A9W6KQ63_9ACTN</name>
<dbReference type="EMBL" id="BSFP01000054">
    <property type="protein sequence ID" value="GLL05212.1"/>
    <property type="molecule type" value="Genomic_DNA"/>
</dbReference>
<dbReference type="PANTHER" id="PTHR30480:SF13">
    <property type="entry name" value="BETA-HEXOSAMINIDASE"/>
    <property type="match status" value="1"/>
</dbReference>
<evidence type="ECO:0000256" key="3">
    <source>
        <dbReference type="ARBA" id="ARBA00012663"/>
    </source>
</evidence>
<dbReference type="InterPro" id="IPR019800">
    <property type="entry name" value="Glyco_hydro_3_AS"/>
</dbReference>
<keyword evidence="5 6" id="KW-0326">Glycosidase</keyword>
<evidence type="ECO:0000256" key="2">
    <source>
        <dbReference type="ARBA" id="ARBA00005336"/>
    </source>
</evidence>
<dbReference type="AlphaFoldDB" id="A0A9W6KQ63"/>
<gene>
    <name evidence="9" type="ORF">GCM10017581_069590</name>
</gene>
<evidence type="ECO:0000313" key="9">
    <source>
        <dbReference type="EMBL" id="GLL05212.1"/>
    </source>
</evidence>
<dbReference type="Pfam" id="PF00933">
    <property type="entry name" value="Glyco_hydro_3"/>
    <property type="match status" value="1"/>
</dbReference>
<keyword evidence="10" id="KW-1185">Reference proteome</keyword>
<evidence type="ECO:0000313" key="10">
    <source>
        <dbReference type="Proteomes" id="UP001143480"/>
    </source>
</evidence>
<dbReference type="Pfam" id="PF01915">
    <property type="entry name" value="Glyco_hydro_3_C"/>
    <property type="match status" value="1"/>
</dbReference>
<comment type="catalytic activity">
    <reaction evidence="1">
        <text>Hydrolysis of terminal non-reducing N-acetyl-D-hexosamine residues in N-acetyl-beta-D-hexosaminides.</text>
        <dbReference type="EC" id="3.2.1.52"/>
    </reaction>
</comment>
<reference evidence="9" key="1">
    <citation type="journal article" date="2014" name="Int. J. Syst. Evol. Microbiol.">
        <title>Complete genome sequence of Corynebacterium casei LMG S-19264T (=DSM 44701T), isolated from a smear-ripened cheese.</title>
        <authorList>
            <consortium name="US DOE Joint Genome Institute (JGI-PGF)"/>
            <person name="Walter F."/>
            <person name="Albersmeier A."/>
            <person name="Kalinowski J."/>
            <person name="Ruckert C."/>
        </authorList>
    </citation>
    <scope>NUCLEOTIDE SEQUENCE</scope>
    <source>
        <strain evidence="9">VKM Ac-1321</strain>
    </source>
</reference>
<feature type="domain" description="Glycoside hydrolase family 3 C-terminal" evidence="8">
    <location>
        <begin position="401"/>
        <end position="535"/>
    </location>
</feature>
<dbReference type="PROSITE" id="PS00775">
    <property type="entry name" value="GLYCOSYL_HYDROL_F3"/>
    <property type="match status" value="1"/>
</dbReference>
<keyword evidence="4 6" id="KW-0378">Hydrolase</keyword>
<dbReference type="PANTHER" id="PTHR30480">
    <property type="entry name" value="BETA-HEXOSAMINIDASE-RELATED"/>
    <property type="match status" value="1"/>
</dbReference>
<dbReference type="SUPFAM" id="SSF51445">
    <property type="entry name" value="(Trans)glycosidases"/>
    <property type="match status" value="1"/>
</dbReference>
<dbReference type="RefSeq" id="WP_261964191.1">
    <property type="nucleotide sequence ID" value="NZ_BAAAXA010000003.1"/>
</dbReference>
<dbReference type="GO" id="GO:0005975">
    <property type="term" value="P:carbohydrate metabolic process"/>
    <property type="evidence" value="ECO:0007669"/>
    <property type="project" value="InterPro"/>
</dbReference>
<evidence type="ECO:0000256" key="1">
    <source>
        <dbReference type="ARBA" id="ARBA00001231"/>
    </source>
</evidence>
<sequence length="545" mass="55226">MTAAASAADPLAGMTLPEKVGQLFVGYVYGDSATTASASNTAKYGVATGAEVVARYHLGGVIYFTWSGNLANPAQIAGLSNGLQAAARADTGIPLQISTDQEGGIVNRIGAPLAVSPGNMAIGATQDPRGALRAAKVSGTELLQLGINVVDAPVVDVNTNPRNAADGPRAFGDRTAPVSLFGAAAVAGYRLAGIGAQAKHFPGLGDTTVNTDNGVAVTNETRDQILTTHIPPFQAAIAAGVPSIMAAHIVASALDPTGAPASLSRPIVTDLLRHRLHYDGVVITDALDAAALAAIPGDQIVLRAIDAGVDQLLMPADPPAAIQAVLDAVASGRLSEARIDQSVRRILRMKQDLGLFKWHPAPAAPAVGTPADAATMSTIAAKSITKLRGTGLPVTPGAHVLVTGWGVSTTQNLADALNARGVVAGRLWTGSPSPALIAQAVAAAQAADATVVTTNNAWSDPTQVALVQALLATGKPVVVVAVGGPYDIAYFPTAPAYLAAYDYQPVSVIAVADVLTGRAPTPGRLPVTIRNPEGTTVLYPYGSGS</sequence>
<reference evidence="9" key="2">
    <citation type="submission" date="2023-01" db="EMBL/GenBank/DDBJ databases">
        <authorList>
            <person name="Sun Q."/>
            <person name="Evtushenko L."/>
        </authorList>
    </citation>
    <scope>NUCLEOTIDE SEQUENCE</scope>
    <source>
        <strain evidence="9">VKM Ac-1321</strain>
    </source>
</reference>
<protein>
    <recommendedName>
        <fullName evidence="3">beta-N-acetylhexosaminidase</fullName>
        <ecNumber evidence="3">3.2.1.52</ecNumber>
    </recommendedName>
</protein>
<evidence type="ECO:0000256" key="5">
    <source>
        <dbReference type="ARBA" id="ARBA00023295"/>
    </source>
</evidence>